<dbReference type="CDD" id="cd07379">
    <property type="entry name" value="MPP_239FB"/>
    <property type="match status" value="1"/>
</dbReference>
<dbReference type="Gene3D" id="3.60.21.10">
    <property type="match status" value="1"/>
</dbReference>
<dbReference type="InterPro" id="IPR029052">
    <property type="entry name" value="Metallo-depent_PP-like"/>
</dbReference>
<evidence type="ECO:0000256" key="1">
    <source>
        <dbReference type="ARBA" id="ARBA00007993"/>
    </source>
</evidence>
<dbReference type="Ensembl" id="ENSCINT00000001287.3">
    <property type="protein sequence ID" value="ENSCINP00000001287.3"/>
    <property type="gene ID" value="ENSCING00000000706.3"/>
</dbReference>
<accession>F6QLG8</accession>
<comment type="similarity">
    <text evidence="1">Belongs to the UPF0046 family.</text>
</comment>
<evidence type="ECO:0000259" key="2">
    <source>
        <dbReference type="Pfam" id="PF00149"/>
    </source>
</evidence>
<protein>
    <recommendedName>
        <fullName evidence="2">Calcineurin-like phosphoesterase domain-containing protein</fullName>
    </recommendedName>
</protein>
<name>F6QLG8_CIOIN</name>
<organism evidence="3 4">
    <name type="scientific">Ciona intestinalis</name>
    <name type="common">Transparent sea squirt</name>
    <name type="synonym">Ascidia intestinalis</name>
    <dbReference type="NCBI Taxonomy" id="7719"/>
    <lineage>
        <taxon>Eukaryota</taxon>
        <taxon>Metazoa</taxon>
        <taxon>Chordata</taxon>
        <taxon>Tunicata</taxon>
        <taxon>Ascidiacea</taxon>
        <taxon>Phlebobranchia</taxon>
        <taxon>Cionidae</taxon>
        <taxon>Ciona</taxon>
    </lineage>
</organism>
<dbReference type="OMA" id="IHPLTAD"/>
<reference evidence="3" key="3">
    <citation type="submission" date="2025-09" db="UniProtKB">
        <authorList>
            <consortium name="Ensembl"/>
        </authorList>
    </citation>
    <scope>IDENTIFICATION</scope>
</reference>
<dbReference type="HOGENOM" id="CLU_041441_1_0_1"/>
<dbReference type="InterPro" id="IPR051693">
    <property type="entry name" value="UPF0046_metallophosphoest"/>
</dbReference>
<dbReference type="AlphaFoldDB" id="F6QLG8"/>
<dbReference type="GeneTree" id="ENSGT00390000007681"/>
<keyword evidence="4" id="KW-1185">Reference proteome</keyword>
<dbReference type="FunCoup" id="F6QLG8">
    <property type="interactions" value="1"/>
</dbReference>
<dbReference type="Pfam" id="PF00149">
    <property type="entry name" value="Metallophos"/>
    <property type="match status" value="1"/>
</dbReference>
<dbReference type="SUPFAM" id="SSF56300">
    <property type="entry name" value="Metallo-dependent phosphatases"/>
    <property type="match status" value="1"/>
</dbReference>
<proteinExistence type="inferred from homology"/>
<dbReference type="GO" id="GO:0016787">
    <property type="term" value="F:hydrolase activity"/>
    <property type="evidence" value="ECO:0007669"/>
    <property type="project" value="InterPro"/>
</dbReference>
<evidence type="ECO:0000313" key="3">
    <source>
        <dbReference type="Ensembl" id="ENSCINP00000001287.3"/>
    </source>
</evidence>
<dbReference type="PANTHER" id="PTHR12905:SF0">
    <property type="entry name" value="CALCINEURIN-LIKE PHOSPHOESTERASE DOMAIN-CONTAINING PROTEIN"/>
    <property type="match status" value="1"/>
</dbReference>
<dbReference type="Proteomes" id="UP000008144">
    <property type="component" value="Unassembled WGS sequence"/>
</dbReference>
<reference evidence="3" key="2">
    <citation type="submission" date="2025-08" db="UniProtKB">
        <authorList>
            <consortium name="Ensembl"/>
        </authorList>
    </citation>
    <scope>IDENTIFICATION</scope>
</reference>
<feature type="domain" description="Calcineurin-like phosphoesterase" evidence="2">
    <location>
        <begin position="19"/>
        <end position="223"/>
    </location>
</feature>
<sequence length="262" mass="29956">INSQKPISLDSTKPEGHTRFVCISDTHSKHRNLIYDLPEGDVLLHCGDFTERGKLEEVQDFNDWLGEQKAFKHKIVIAGNHDLSFDLELMEDIRRCQREGSYRRFQFLDSIPEEITNNWTSVLNNCFYLQDAEVKVNGIRIYGTPWNPMFGGWAFNTCRGQPLLDKWNKIPGDGIDILMTHSPPAGQPDQVHPDGERVGCVELMNTVQLRVQPKYHVFGHIHESYGYNYDGAHRFINCTSVNLEMVPSNKPVIIDFPTPEGA</sequence>
<dbReference type="PANTHER" id="PTHR12905">
    <property type="entry name" value="METALLOPHOSPHOESTERASE"/>
    <property type="match status" value="1"/>
</dbReference>
<dbReference type="InParanoid" id="F6QLG8"/>
<dbReference type="InterPro" id="IPR004843">
    <property type="entry name" value="Calcineurin-like_PHP"/>
</dbReference>
<evidence type="ECO:0000313" key="4">
    <source>
        <dbReference type="Proteomes" id="UP000008144"/>
    </source>
</evidence>
<reference evidence="4" key="1">
    <citation type="journal article" date="2002" name="Science">
        <title>The draft genome of Ciona intestinalis: insights into chordate and vertebrate origins.</title>
        <authorList>
            <person name="Dehal P."/>
            <person name="Satou Y."/>
            <person name="Campbell R.K."/>
            <person name="Chapman J."/>
            <person name="Degnan B."/>
            <person name="De Tomaso A."/>
            <person name="Davidson B."/>
            <person name="Di Gregorio A."/>
            <person name="Gelpke M."/>
            <person name="Goodstein D.M."/>
            <person name="Harafuji N."/>
            <person name="Hastings K.E."/>
            <person name="Ho I."/>
            <person name="Hotta K."/>
            <person name="Huang W."/>
            <person name="Kawashima T."/>
            <person name="Lemaire P."/>
            <person name="Martinez D."/>
            <person name="Meinertzhagen I.A."/>
            <person name="Necula S."/>
            <person name="Nonaka M."/>
            <person name="Putnam N."/>
            <person name="Rash S."/>
            <person name="Saiga H."/>
            <person name="Satake M."/>
            <person name="Terry A."/>
            <person name="Yamada L."/>
            <person name="Wang H.G."/>
            <person name="Awazu S."/>
            <person name="Azumi K."/>
            <person name="Boore J."/>
            <person name="Branno M."/>
            <person name="Chin-Bow S."/>
            <person name="DeSantis R."/>
            <person name="Doyle S."/>
            <person name="Francino P."/>
            <person name="Keys D.N."/>
            <person name="Haga S."/>
            <person name="Hayashi H."/>
            <person name="Hino K."/>
            <person name="Imai K.S."/>
            <person name="Inaba K."/>
            <person name="Kano S."/>
            <person name="Kobayashi K."/>
            <person name="Kobayashi M."/>
            <person name="Lee B.I."/>
            <person name="Makabe K.W."/>
            <person name="Manohar C."/>
            <person name="Matassi G."/>
            <person name="Medina M."/>
            <person name="Mochizuki Y."/>
            <person name="Mount S."/>
            <person name="Morishita T."/>
            <person name="Miura S."/>
            <person name="Nakayama A."/>
            <person name="Nishizaka S."/>
            <person name="Nomoto H."/>
            <person name="Ohta F."/>
            <person name="Oishi K."/>
            <person name="Rigoutsos I."/>
            <person name="Sano M."/>
            <person name="Sasaki A."/>
            <person name="Sasakura Y."/>
            <person name="Shoguchi E."/>
            <person name="Shin-i T."/>
            <person name="Spagnuolo A."/>
            <person name="Stainier D."/>
            <person name="Suzuki M.M."/>
            <person name="Tassy O."/>
            <person name="Takatori N."/>
            <person name="Tokuoka M."/>
            <person name="Yagi K."/>
            <person name="Yoshizaki F."/>
            <person name="Wada S."/>
            <person name="Zhang C."/>
            <person name="Hyatt P.D."/>
            <person name="Larimer F."/>
            <person name="Detter C."/>
            <person name="Doggett N."/>
            <person name="Glavina T."/>
            <person name="Hawkins T."/>
            <person name="Richardson P."/>
            <person name="Lucas S."/>
            <person name="Kohara Y."/>
            <person name="Levine M."/>
            <person name="Satoh N."/>
            <person name="Rokhsar D.S."/>
        </authorList>
    </citation>
    <scope>NUCLEOTIDE SEQUENCE [LARGE SCALE GENOMIC DNA]</scope>
</reference>